<geneLocation type="plasmid" evidence="1 2">
    <name>p_unnamed1</name>
</geneLocation>
<dbReference type="Proteomes" id="UP001061991">
    <property type="component" value="Plasmid p_unnamed1"/>
</dbReference>
<evidence type="ECO:0000313" key="1">
    <source>
        <dbReference type="EMBL" id="UXN58955.1"/>
    </source>
</evidence>
<protein>
    <submittedName>
        <fullName evidence="1">Glycosyltransferase family 2 protein</fullName>
    </submittedName>
</protein>
<reference evidence="1" key="1">
    <citation type="submission" date="2022-09" db="EMBL/GenBank/DDBJ databases">
        <title>Interaction between co-microsymbionts with complementary sets of symbiotic genes in legume-rhizobium systems.</title>
        <authorList>
            <person name="Safronova V."/>
            <person name="Sazanova A."/>
            <person name="Afonin A."/>
            <person name="Chirak E."/>
        </authorList>
    </citation>
    <scope>NUCLEOTIDE SEQUENCE</scope>
    <source>
        <strain evidence="1">A18/3m</strain>
    </source>
</reference>
<keyword evidence="2" id="KW-1185">Reference proteome</keyword>
<gene>
    <name evidence="1" type="ORF">N8E88_08630</name>
</gene>
<proteinExistence type="predicted"/>
<sequence length="349" mass="39233">MAETTRPLSKRKASIVTIIPYYNGSAFVERAVKSAFGQSVLADELIVVNDGSTESEAAFVRDLGERMKFKVIDQANGGQGSARNAGVAASTSEYICFLDQDDFYLPTHNEILANGIPHDNKRFGWVYADLYRAEVNGTLVKKEIVKNYGEHPKSSLHQVLGTNLMILPSASLISRRAFEDVGGFDEQFTGYEDDDLFIRLFRAGYSNDFISKHVAVWCMHDESTSNSIRMSRSRLKFFKKWASIFPDDPSTGEFILRDCLVPRFHTDFIGESMTAMLQDQESKTNIYIHRPELRHILNEYAGIVLRSPSVSQKMKFRLRVQLAILSLDSKIAGSAARGAMRFLRSLKGS</sequence>
<dbReference type="EMBL" id="CP104972">
    <property type="protein sequence ID" value="UXN58955.1"/>
    <property type="molecule type" value="Genomic_DNA"/>
</dbReference>
<accession>A0ACD4CZD0</accession>
<evidence type="ECO:0000313" key="2">
    <source>
        <dbReference type="Proteomes" id="UP001061991"/>
    </source>
</evidence>
<keyword evidence="1" id="KW-0614">Plasmid</keyword>
<organism evidence="1 2">
    <name type="scientific">Phyllobacterium zundukense</name>
    <dbReference type="NCBI Taxonomy" id="1867719"/>
    <lineage>
        <taxon>Bacteria</taxon>
        <taxon>Pseudomonadati</taxon>
        <taxon>Pseudomonadota</taxon>
        <taxon>Alphaproteobacteria</taxon>
        <taxon>Hyphomicrobiales</taxon>
        <taxon>Phyllobacteriaceae</taxon>
        <taxon>Phyllobacterium</taxon>
    </lineage>
</organism>
<name>A0ACD4CZD0_9HYPH</name>